<dbReference type="AlphaFoldDB" id="A0A540N5U7"/>
<reference evidence="1 2" key="1">
    <citation type="journal article" date="2019" name="G3 (Bethesda)">
        <title>Sequencing of a Wild Apple (Malus baccata) Genome Unravels the Differences Between Cultivated and Wild Apple Species Regarding Disease Resistance and Cold Tolerance.</title>
        <authorList>
            <person name="Chen X."/>
        </authorList>
    </citation>
    <scope>NUCLEOTIDE SEQUENCE [LARGE SCALE GENOMIC DNA]</scope>
    <source>
        <strain evidence="2">cv. Shandingzi</strain>
        <tissue evidence="1">Leaves</tissue>
    </source>
</reference>
<proteinExistence type="predicted"/>
<dbReference type="AntiFam" id="ANF00038">
    <property type="entry name" value="Overlaps SRP RNA, same strand"/>
</dbReference>
<keyword evidence="2" id="KW-1185">Reference proteome</keyword>
<comment type="caution">
    <text evidence="1">The sequence shown here is derived from an EMBL/GenBank/DDBJ whole genome shotgun (WGS) entry which is preliminary data.</text>
</comment>
<dbReference type="STRING" id="106549.A0A540N5U7"/>
<dbReference type="EMBL" id="VIEB01000104">
    <property type="protein sequence ID" value="TQE06399.1"/>
    <property type="molecule type" value="Genomic_DNA"/>
</dbReference>
<evidence type="ECO:0000313" key="1">
    <source>
        <dbReference type="EMBL" id="TQE06399.1"/>
    </source>
</evidence>
<sequence length="140" mass="15574">MDMSHEFLGKLDKNDPNAAKTLSRVEAVQKLCRDSGALSKRKSYIANHEQSYNSTLVLEHCFGFSVSGPSCLYSGSPIPSRELDCVAWAKAQASLFLKRRALRKAGLTEQRSPPALVGGRTTITSCSRPFRLNHHLFIYM</sequence>
<name>A0A540N5U7_MALBA</name>
<protein>
    <submittedName>
        <fullName evidence="1">Uncharacterized protein</fullName>
    </submittedName>
</protein>
<organism evidence="1 2">
    <name type="scientific">Malus baccata</name>
    <name type="common">Siberian crab apple</name>
    <name type="synonym">Pyrus baccata</name>
    <dbReference type="NCBI Taxonomy" id="106549"/>
    <lineage>
        <taxon>Eukaryota</taxon>
        <taxon>Viridiplantae</taxon>
        <taxon>Streptophyta</taxon>
        <taxon>Embryophyta</taxon>
        <taxon>Tracheophyta</taxon>
        <taxon>Spermatophyta</taxon>
        <taxon>Magnoliopsida</taxon>
        <taxon>eudicotyledons</taxon>
        <taxon>Gunneridae</taxon>
        <taxon>Pentapetalae</taxon>
        <taxon>rosids</taxon>
        <taxon>fabids</taxon>
        <taxon>Rosales</taxon>
        <taxon>Rosaceae</taxon>
        <taxon>Amygdaloideae</taxon>
        <taxon>Maleae</taxon>
        <taxon>Malus</taxon>
    </lineage>
</organism>
<dbReference type="Proteomes" id="UP000315295">
    <property type="component" value="Unassembled WGS sequence"/>
</dbReference>
<evidence type="ECO:0000313" key="2">
    <source>
        <dbReference type="Proteomes" id="UP000315295"/>
    </source>
</evidence>
<gene>
    <name evidence="1" type="ORF">C1H46_008033</name>
</gene>
<accession>A0A540N5U7</accession>